<evidence type="ECO:0000313" key="1">
    <source>
        <dbReference type="EMBL" id="RKP56344.1"/>
    </source>
</evidence>
<dbReference type="Proteomes" id="UP000270342">
    <property type="component" value="Unassembled WGS sequence"/>
</dbReference>
<organism evidence="1 2">
    <name type="scientific">Pararobbsia silviterrae</name>
    <dbReference type="NCBI Taxonomy" id="1792498"/>
    <lineage>
        <taxon>Bacteria</taxon>
        <taxon>Pseudomonadati</taxon>
        <taxon>Pseudomonadota</taxon>
        <taxon>Betaproteobacteria</taxon>
        <taxon>Burkholderiales</taxon>
        <taxon>Burkholderiaceae</taxon>
        <taxon>Pararobbsia</taxon>
    </lineage>
</organism>
<sequence>MLTATFTAVAFDPDADNTSGVALRSPTAALGVFPGAMVTVQLDATASVEPHVVDVDAPVGSAGDIENAKSTTAALPVFVNVMVRGLPVSAVFVTGA</sequence>
<comment type="caution">
    <text evidence="1">The sequence shown here is derived from an EMBL/GenBank/DDBJ whole genome shotgun (WGS) entry which is preliminary data.</text>
</comment>
<dbReference type="EMBL" id="RBZU01000003">
    <property type="protein sequence ID" value="RKP56344.1"/>
    <property type="molecule type" value="Genomic_DNA"/>
</dbReference>
<gene>
    <name evidence="1" type="ORF">D7S86_08060</name>
</gene>
<keyword evidence="2" id="KW-1185">Reference proteome</keyword>
<accession>A0A494Y0Q7</accession>
<protein>
    <submittedName>
        <fullName evidence="1">Uncharacterized protein</fullName>
    </submittedName>
</protein>
<evidence type="ECO:0000313" key="2">
    <source>
        <dbReference type="Proteomes" id="UP000270342"/>
    </source>
</evidence>
<reference evidence="1 2" key="1">
    <citation type="submission" date="2018-10" db="EMBL/GenBank/DDBJ databases">
        <title>Robbsia sp. DHC34, isolated from soil.</title>
        <authorList>
            <person name="Gao Z.-H."/>
            <person name="Qiu L.-H."/>
        </authorList>
    </citation>
    <scope>NUCLEOTIDE SEQUENCE [LARGE SCALE GENOMIC DNA]</scope>
    <source>
        <strain evidence="1 2">DHC34</strain>
    </source>
</reference>
<dbReference type="AlphaFoldDB" id="A0A494Y0Q7"/>
<dbReference type="RefSeq" id="WP_121085292.1">
    <property type="nucleotide sequence ID" value="NZ_RBZU01000003.1"/>
</dbReference>
<proteinExistence type="predicted"/>
<name>A0A494Y0Q7_9BURK</name>